<organism evidence="3">
    <name type="scientific">Perkinsus marinus (strain ATCC 50983 / TXsc)</name>
    <dbReference type="NCBI Taxonomy" id="423536"/>
    <lineage>
        <taxon>Eukaryota</taxon>
        <taxon>Sar</taxon>
        <taxon>Alveolata</taxon>
        <taxon>Perkinsozoa</taxon>
        <taxon>Perkinsea</taxon>
        <taxon>Perkinsida</taxon>
        <taxon>Perkinsidae</taxon>
        <taxon>Perkinsus</taxon>
    </lineage>
</organism>
<accession>C5KJT8</accession>
<dbReference type="AlphaFoldDB" id="C5KJT8"/>
<dbReference type="GeneID" id="9062099"/>
<name>C5KJT8_PERM5</name>
<reference evidence="2 3" key="1">
    <citation type="submission" date="2008-07" db="EMBL/GenBank/DDBJ databases">
        <authorList>
            <person name="El-Sayed N."/>
            <person name="Caler E."/>
            <person name="Inman J."/>
            <person name="Amedeo P."/>
            <person name="Hass B."/>
            <person name="Wortman J."/>
        </authorList>
    </citation>
    <scope>NUCLEOTIDE SEQUENCE [LARGE SCALE GENOMIC DNA]</scope>
    <source>
        <strain evidence="3">ATCC 50983 / TXsc</strain>
    </source>
</reference>
<dbReference type="Proteomes" id="UP000007800">
    <property type="component" value="Unassembled WGS sequence"/>
</dbReference>
<dbReference type="RefSeq" id="XP_002783400.1">
    <property type="nucleotide sequence ID" value="XM_002783354.1"/>
</dbReference>
<gene>
    <name evidence="2" type="ORF">Pmar_PMAR006925</name>
</gene>
<feature type="signal peptide" evidence="1">
    <location>
        <begin position="1"/>
        <end position="20"/>
    </location>
</feature>
<dbReference type="EMBL" id="GG673648">
    <property type="protein sequence ID" value="EER15196.1"/>
    <property type="molecule type" value="Genomic_DNA"/>
</dbReference>
<evidence type="ECO:0000313" key="3">
    <source>
        <dbReference type="Proteomes" id="UP000007800"/>
    </source>
</evidence>
<protein>
    <submittedName>
        <fullName evidence="2">Uncharacterized protein</fullName>
    </submittedName>
</protein>
<sequence>MATSGLFIAVMLLLSVEVHTWTSEIPVRPGMTWEEQASYYAYHDRCDLGTTESVKIMIKFRKYVITNCDRKGRNSFRTIGYVPNNLDIPGPHNKEWCIQYFRAVGFLPGKSLDWARKTMCDANYFRSGKWREPKGDRADEDVANKLAKGEGFIGCRKFMKASFAKQIRRLITVGRRAKTSA</sequence>
<feature type="chain" id="PRO_5002952735" evidence="1">
    <location>
        <begin position="21"/>
        <end position="181"/>
    </location>
</feature>
<keyword evidence="3" id="KW-1185">Reference proteome</keyword>
<evidence type="ECO:0000313" key="2">
    <source>
        <dbReference type="EMBL" id="EER15196.1"/>
    </source>
</evidence>
<keyword evidence="1" id="KW-0732">Signal</keyword>
<proteinExistence type="predicted"/>
<dbReference type="OrthoDB" id="442090at2759"/>
<dbReference type="InParanoid" id="C5KJT8"/>
<evidence type="ECO:0000256" key="1">
    <source>
        <dbReference type="SAM" id="SignalP"/>
    </source>
</evidence>